<reference evidence="2 3" key="1">
    <citation type="journal article" date="2022" name="G3 (Bethesda)">
        <title>Whole-genome sequence and methylome profiling of the almond [Prunus dulcis (Mill.) D.A. Webb] cultivar 'Nonpareil'.</title>
        <authorList>
            <person name="D'Amico-Willman K.M."/>
            <person name="Ouma W.Z."/>
            <person name="Meulia T."/>
            <person name="Sideli G.M."/>
            <person name="Gradziel T.M."/>
            <person name="Fresnedo-Ramirez J."/>
        </authorList>
    </citation>
    <scope>NUCLEOTIDE SEQUENCE [LARGE SCALE GENOMIC DNA]</scope>
    <source>
        <strain evidence="2">Clone GOH B32 T37-40</strain>
    </source>
</reference>
<gene>
    <name evidence="2" type="ORF">L3X38_018147</name>
</gene>
<keyword evidence="3" id="KW-1185">Reference proteome</keyword>
<sequence>MKQAPGNQRDQLPSVPSVLAQRQQMSTEPELRTLCSRHRPTTSNQILDLGFVSSEYPGLRSMICRMLGDPRNTRYNIRVGFGGRRRENKGCEDSVKTEQIPAACSTVTTGKLRGSKVVMARSKFQWGRGLR</sequence>
<feature type="compositionally biased region" description="Polar residues" evidence="1">
    <location>
        <begin position="1"/>
        <end position="11"/>
    </location>
</feature>
<proteinExistence type="predicted"/>
<comment type="caution">
    <text evidence="2">The sequence shown here is derived from an EMBL/GenBank/DDBJ whole genome shotgun (WGS) entry which is preliminary data.</text>
</comment>
<organism evidence="2 3">
    <name type="scientific">Prunus dulcis</name>
    <name type="common">Almond</name>
    <name type="synonym">Amygdalus dulcis</name>
    <dbReference type="NCBI Taxonomy" id="3755"/>
    <lineage>
        <taxon>Eukaryota</taxon>
        <taxon>Viridiplantae</taxon>
        <taxon>Streptophyta</taxon>
        <taxon>Embryophyta</taxon>
        <taxon>Tracheophyta</taxon>
        <taxon>Spermatophyta</taxon>
        <taxon>Magnoliopsida</taxon>
        <taxon>eudicotyledons</taxon>
        <taxon>Gunneridae</taxon>
        <taxon>Pentapetalae</taxon>
        <taxon>rosids</taxon>
        <taxon>fabids</taxon>
        <taxon>Rosales</taxon>
        <taxon>Rosaceae</taxon>
        <taxon>Amygdaloideae</taxon>
        <taxon>Amygdaleae</taxon>
        <taxon>Prunus</taxon>
    </lineage>
</organism>
<evidence type="ECO:0000256" key="1">
    <source>
        <dbReference type="SAM" id="MobiDB-lite"/>
    </source>
</evidence>
<accession>A0AAD4ZAH1</accession>
<evidence type="ECO:0000313" key="3">
    <source>
        <dbReference type="Proteomes" id="UP001054821"/>
    </source>
</evidence>
<feature type="region of interest" description="Disordered" evidence="1">
    <location>
        <begin position="1"/>
        <end position="39"/>
    </location>
</feature>
<evidence type="ECO:0000313" key="2">
    <source>
        <dbReference type="EMBL" id="KAI5338875.1"/>
    </source>
</evidence>
<protein>
    <submittedName>
        <fullName evidence="2">Uncharacterized protein</fullName>
    </submittedName>
</protein>
<name>A0AAD4ZAH1_PRUDU</name>
<dbReference type="AlphaFoldDB" id="A0AAD4ZAH1"/>
<dbReference type="EMBL" id="JAJFAZ020000003">
    <property type="protein sequence ID" value="KAI5338875.1"/>
    <property type="molecule type" value="Genomic_DNA"/>
</dbReference>
<dbReference type="Proteomes" id="UP001054821">
    <property type="component" value="Chromosome 3"/>
</dbReference>